<feature type="transmembrane region" description="Helical" evidence="2">
    <location>
        <begin position="356"/>
        <end position="377"/>
    </location>
</feature>
<keyword evidence="2" id="KW-0812">Transmembrane</keyword>
<proteinExistence type="predicted"/>
<evidence type="ECO:0000313" key="4">
    <source>
        <dbReference type="Proteomes" id="UP000034172"/>
    </source>
</evidence>
<keyword evidence="2" id="KW-0472">Membrane</keyword>
<sequence>MLFLFLFAYFPLVVLATPVVTVSSFPPSVVAGEKFSPSFNISGLSLSSSYFMKALGGNSFSEVDTWNSSWLQQNADWTSMPSFTSDSDGNAQTTIECRFDPATATGSKEFKVRIRKADIATNYDSSPVTVSVLDATPTVSPTATPTTKTPTLTQSPSPTPAKSIYKINPPKDGNNQLLTGVKIYIDNLYTHHEDGETLEFCTGCFCDNDKLVPCGPGEHTTKLIKAGYSEWSEQRNFSPGGNYEISPIFSPVPTSVSTTSSIQTPTPTTVKTPTPTPFKTLTPTLVIARLGTPNQSNLTPSVSSPSSILGIFTDSTISSVVIGDLPAGRQGSDSDAAIQISQFPPSNHALSLPNSVLKYTFIFGVIISSLAGGVLYFRHRSD</sequence>
<comment type="caution">
    <text evidence="3">The sequence shown here is derived from an EMBL/GenBank/DDBJ whole genome shotgun (WGS) entry which is preliminary data.</text>
</comment>
<evidence type="ECO:0000256" key="1">
    <source>
        <dbReference type="SAM" id="MobiDB-lite"/>
    </source>
</evidence>
<reference evidence="3 4" key="1">
    <citation type="journal article" date="2015" name="Nature">
        <title>rRNA introns, odd ribosomes, and small enigmatic genomes across a large radiation of phyla.</title>
        <authorList>
            <person name="Brown C.T."/>
            <person name="Hug L.A."/>
            <person name="Thomas B.C."/>
            <person name="Sharon I."/>
            <person name="Castelle C.J."/>
            <person name="Singh A."/>
            <person name="Wilkins M.J."/>
            <person name="Williams K.H."/>
            <person name="Banfield J.F."/>
        </authorList>
    </citation>
    <scope>NUCLEOTIDE SEQUENCE [LARGE SCALE GENOMIC DNA]</scope>
</reference>
<name>A0A0G1HRA2_9BACT</name>
<dbReference type="STRING" id="1618392.UW41_C0003G0038"/>
<dbReference type="EMBL" id="LCIE01000003">
    <property type="protein sequence ID" value="KKT49671.1"/>
    <property type="molecule type" value="Genomic_DNA"/>
</dbReference>
<dbReference type="Proteomes" id="UP000034172">
    <property type="component" value="Unassembled WGS sequence"/>
</dbReference>
<keyword evidence="2" id="KW-1133">Transmembrane helix</keyword>
<accession>A0A0G1HRA2</accession>
<organism evidence="3 4">
    <name type="scientific">Candidatus Collierbacteria bacterium GW2011_GWC2_44_18</name>
    <dbReference type="NCBI Taxonomy" id="1618392"/>
    <lineage>
        <taxon>Bacteria</taxon>
        <taxon>Candidatus Collieribacteriota</taxon>
    </lineage>
</organism>
<dbReference type="AlphaFoldDB" id="A0A0G1HRA2"/>
<gene>
    <name evidence="3" type="ORF">UW41_C0003G0038</name>
</gene>
<feature type="compositionally biased region" description="Low complexity" evidence="1">
    <location>
        <begin position="137"/>
        <end position="156"/>
    </location>
</feature>
<evidence type="ECO:0000313" key="3">
    <source>
        <dbReference type="EMBL" id="KKT49671.1"/>
    </source>
</evidence>
<protein>
    <submittedName>
        <fullName evidence="3">Uncharacterized protein</fullName>
    </submittedName>
</protein>
<feature type="region of interest" description="Disordered" evidence="1">
    <location>
        <begin position="137"/>
        <end position="170"/>
    </location>
</feature>
<feature type="region of interest" description="Disordered" evidence="1">
    <location>
        <begin position="256"/>
        <end position="275"/>
    </location>
</feature>
<evidence type="ECO:0000256" key="2">
    <source>
        <dbReference type="SAM" id="Phobius"/>
    </source>
</evidence>